<name>A0ABC9VXE3_GRUJA</name>
<comment type="caution">
    <text evidence="1">The sequence shown here is derived from an EMBL/GenBank/DDBJ whole genome shotgun (WGS) entry which is preliminary data.</text>
</comment>
<dbReference type="Proteomes" id="UP001623348">
    <property type="component" value="Unassembled WGS sequence"/>
</dbReference>
<dbReference type="AlphaFoldDB" id="A0ABC9VXE3"/>
<evidence type="ECO:0000313" key="1">
    <source>
        <dbReference type="EMBL" id="GAB0178060.1"/>
    </source>
</evidence>
<keyword evidence="2" id="KW-1185">Reference proteome</keyword>
<organism evidence="1 2">
    <name type="scientific">Grus japonensis</name>
    <name type="common">Japanese crane</name>
    <name type="synonym">Red-crowned crane</name>
    <dbReference type="NCBI Taxonomy" id="30415"/>
    <lineage>
        <taxon>Eukaryota</taxon>
        <taxon>Metazoa</taxon>
        <taxon>Chordata</taxon>
        <taxon>Craniata</taxon>
        <taxon>Vertebrata</taxon>
        <taxon>Euteleostomi</taxon>
        <taxon>Archelosauria</taxon>
        <taxon>Archosauria</taxon>
        <taxon>Dinosauria</taxon>
        <taxon>Saurischia</taxon>
        <taxon>Theropoda</taxon>
        <taxon>Coelurosauria</taxon>
        <taxon>Aves</taxon>
        <taxon>Neognathae</taxon>
        <taxon>Neoaves</taxon>
        <taxon>Gruiformes</taxon>
        <taxon>Gruidae</taxon>
        <taxon>Grus</taxon>
    </lineage>
</organism>
<reference evidence="1 2" key="1">
    <citation type="submission" date="2024-06" db="EMBL/GenBank/DDBJ databases">
        <title>The draft genome of Grus japonensis, version 3.</title>
        <authorList>
            <person name="Nabeshima K."/>
            <person name="Suzuki S."/>
            <person name="Onuma M."/>
        </authorList>
    </citation>
    <scope>NUCLEOTIDE SEQUENCE [LARGE SCALE GENOMIC DNA]</scope>
    <source>
        <strain evidence="1 2">451A</strain>
    </source>
</reference>
<evidence type="ECO:0000313" key="2">
    <source>
        <dbReference type="Proteomes" id="UP001623348"/>
    </source>
</evidence>
<sequence length="67" mass="7256">MTGLVDEERAVDTGYLDFSNGFSTVSCDIIVDKLVEYGLGRTLLVLAVKSGEGPNLICLIESVNLYE</sequence>
<protein>
    <submittedName>
        <fullName evidence="1">Centrosomal protein of 89 kDa</fullName>
    </submittedName>
</protein>
<gene>
    <name evidence="1" type="ORF">GRJ2_000271300</name>
</gene>
<proteinExistence type="predicted"/>
<dbReference type="EMBL" id="BAAFJT010000001">
    <property type="protein sequence ID" value="GAB0178060.1"/>
    <property type="molecule type" value="Genomic_DNA"/>
</dbReference>
<accession>A0ABC9VXE3</accession>